<keyword evidence="3" id="KW-0344">Guanine-nucleotide releasing factor</keyword>
<dbReference type="EMBL" id="JAPDFW010000095">
    <property type="protein sequence ID" value="KAJ5070453.1"/>
    <property type="molecule type" value="Genomic_DNA"/>
</dbReference>
<feature type="coiled-coil region" evidence="6">
    <location>
        <begin position="528"/>
        <end position="590"/>
    </location>
</feature>
<evidence type="ECO:0000256" key="1">
    <source>
        <dbReference type="ARBA" id="ARBA00004496"/>
    </source>
</evidence>
<sequence length="701" mass="82976">MNITAKQFVLISEFCEKTGPSPVFIYPPSSENPQAIKWFVLQLMTTNYSQSLPFENTEGESFVIKISNRYAFVHRFTLLDIQARGFTRNFCFAFVGRSYRKLMQQFILLFEETKKLLSEIELNNKLLFILECEKKLLDLEFSKKQIEKDPEDVPKFKIKIFIEYIEQKSLEIQDNINHFYSKSTTHDFQILFQEISQEFSIENKFDPNLEINEQRKKFAGIIQQNYKAKYIGMKSPMDFTTSLRNYQEICLSNAFQFLHEIYLKQFFDKFSITTLQNFLHMELNTQIEPEHSLLLIGGFPMINFLPHFGETLEMKTEYFSPIFGNSFDFQLLDVLKNQLRYSKEHLIYSLLIGRPVVIYASKKHENYARFLVKNLSLFVVGNLSRFSVLNWSNKPLSESDLAHFKLGSFPNNVAFKDEIKSRVTFYDYESGLVFPKLYYQLSKNKIQNQNQNSNSNSKKKSWFWSKSKKTTQEKTPRNDDKYLCAFDSIPDFEESKLTGLDFQMKNPHFDLNDTFTIIDEKYLDKMGLNSQKTEIQDEDLNNENLTQENSNENLEKDEWIPIQKYEFIEKNEDENENENENKNQIKIKNEIQIDPNLIENNLSSSTKLDYSKCFINKLLALNHNWKDEKTYYAHIHQKLLEISSCAFLYFHQNHFINDEVFLDQISSISSFPKDFVIIKYLTQFIRKQQLGSARKKQTKQN</sequence>
<dbReference type="GO" id="GO:0005096">
    <property type="term" value="F:GTPase activator activity"/>
    <property type="evidence" value="ECO:0007669"/>
    <property type="project" value="InterPro"/>
</dbReference>
<dbReference type="OrthoDB" id="2289278at2759"/>
<feature type="domain" description="UDENN FLCN/SMCR8-type" evidence="8">
    <location>
        <begin position="1"/>
        <end position="531"/>
    </location>
</feature>
<feature type="compositionally biased region" description="Basic residues" evidence="7">
    <location>
        <begin position="457"/>
        <end position="469"/>
    </location>
</feature>
<organism evidence="9 10">
    <name type="scientific">Anaeramoeba ignava</name>
    <name type="common">Anaerobic marine amoeba</name>
    <dbReference type="NCBI Taxonomy" id="1746090"/>
    <lineage>
        <taxon>Eukaryota</taxon>
        <taxon>Metamonada</taxon>
        <taxon>Anaeramoebidae</taxon>
        <taxon>Anaeramoeba</taxon>
    </lineage>
</organism>
<protein>
    <recommendedName>
        <fullName evidence="8">UDENN FLCN/SMCR8-type domain-containing protein</fullName>
    </recommendedName>
</protein>
<proteinExistence type="inferred from homology"/>
<name>A0A9Q0R8J2_ANAIG</name>
<evidence type="ECO:0000256" key="2">
    <source>
        <dbReference type="ARBA" id="ARBA00022490"/>
    </source>
</evidence>
<evidence type="ECO:0000256" key="3">
    <source>
        <dbReference type="ARBA" id="ARBA00022658"/>
    </source>
</evidence>
<comment type="similarity">
    <text evidence="5">Belongs to the SMCR8 family.</text>
</comment>
<evidence type="ECO:0000313" key="10">
    <source>
        <dbReference type="Proteomes" id="UP001149090"/>
    </source>
</evidence>
<feature type="region of interest" description="Disordered" evidence="7">
    <location>
        <begin position="448"/>
        <end position="476"/>
    </location>
</feature>
<dbReference type="GO" id="GO:0032045">
    <property type="term" value="C:guanyl-nucleotide exchange factor complex"/>
    <property type="evidence" value="ECO:0007669"/>
    <property type="project" value="TreeGrafter"/>
</dbReference>
<dbReference type="InterPro" id="IPR037520">
    <property type="entry name" value="Folliculin/SMCR8_longin"/>
</dbReference>
<dbReference type="GO" id="GO:0005737">
    <property type="term" value="C:cytoplasm"/>
    <property type="evidence" value="ECO:0007669"/>
    <property type="project" value="UniProtKB-SubCell"/>
</dbReference>
<keyword evidence="2" id="KW-0963">Cytoplasm</keyword>
<dbReference type="AlphaFoldDB" id="A0A9Q0R8J2"/>
<reference evidence="9" key="1">
    <citation type="submission" date="2022-10" db="EMBL/GenBank/DDBJ databases">
        <title>Novel sulphate-reducing endosymbionts in the free-living metamonad Anaeramoeba.</title>
        <authorList>
            <person name="Jerlstrom-Hultqvist J."/>
            <person name="Cepicka I."/>
            <person name="Gallot-Lavallee L."/>
            <person name="Salas-Leiva D."/>
            <person name="Curtis B.A."/>
            <person name="Zahonova K."/>
            <person name="Pipaliya S."/>
            <person name="Dacks J."/>
            <person name="Roger A.J."/>
        </authorList>
    </citation>
    <scope>NUCLEOTIDE SEQUENCE</scope>
    <source>
        <strain evidence="9">BMAN</strain>
    </source>
</reference>
<dbReference type="GO" id="GO:0006914">
    <property type="term" value="P:autophagy"/>
    <property type="evidence" value="ECO:0007669"/>
    <property type="project" value="UniProtKB-KW"/>
</dbReference>
<accession>A0A9Q0R8J2</accession>
<dbReference type="PROSITE" id="PS51834">
    <property type="entry name" value="DENN_FLCN_SMCR8"/>
    <property type="match status" value="1"/>
</dbReference>
<evidence type="ECO:0000256" key="5">
    <source>
        <dbReference type="ARBA" id="ARBA00038137"/>
    </source>
</evidence>
<dbReference type="PANTHER" id="PTHR31334:SF1">
    <property type="entry name" value="GUANINE NUCLEOTIDE EXCHANGE PROTEIN SMCR8"/>
    <property type="match status" value="1"/>
</dbReference>
<keyword evidence="6" id="KW-0175">Coiled coil</keyword>
<dbReference type="PANTHER" id="PTHR31334">
    <property type="entry name" value="SMITH-MAGENIS SYNDROME REGION GENE 8 PROTEIN"/>
    <property type="match status" value="1"/>
</dbReference>
<evidence type="ECO:0000256" key="6">
    <source>
        <dbReference type="SAM" id="Coils"/>
    </source>
</evidence>
<dbReference type="Proteomes" id="UP001149090">
    <property type="component" value="Unassembled WGS sequence"/>
</dbReference>
<evidence type="ECO:0000259" key="8">
    <source>
        <dbReference type="PROSITE" id="PS51834"/>
    </source>
</evidence>
<keyword evidence="10" id="KW-1185">Reference proteome</keyword>
<dbReference type="GO" id="GO:0005085">
    <property type="term" value="F:guanyl-nucleotide exchange factor activity"/>
    <property type="evidence" value="ECO:0007669"/>
    <property type="project" value="UniProtKB-KW"/>
</dbReference>
<evidence type="ECO:0000313" key="9">
    <source>
        <dbReference type="EMBL" id="KAJ5070453.1"/>
    </source>
</evidence>
<evidence type="ECO:0000256" key="7">
    <source>
        <dbReference type="SAM" id="MobiDB-lite"/>
    </source>
</evidence>
<dbReference type="InterPro" id="IPR037521">
    <property type="entry name" value="FLCN/SMCR8_DENN"/>
</dbReference>
<gene>
    <name evidence="9" type="ORF">M0811_10925</name>
</gene>
<dbReference type="Pfam" id="PF11704">
    <property type="entry name" value="Folliculin"/>
    <property type="match status" value="1"/>
</dbReference>
<keyword evidence="4" id="KW-0072">Autophagy</keyword>
<comment type="caution">
    <text evidence="9">The sequence shown here is derived from an EMBL/GenBank/DDBJ whole genome shotgun (WGS) entry which is preliminary data.</text>
</comment>
<comment type="subcellular location">
    <subcellularLocation>
        <location evidence="1">Cytoplasm</location>
    </subcellularLocation>
</comment>
<evidence type="ECO:0000256" key="4">
    <source>
        <dbReference type="ARBA" id="ARBA00023006"/>
    </source>
</evidence>